<reference evidence="3" key="1">
    <citation type="journal article" date="2014" name="Sci. Data">
        <title>Genomes of diverse isolates of the marine cyanobacterium Prochlorococcus.</title>
        <authorList>
            <person name="Biller S."/>
            <person name="Berube P."/>
            <person name="Thompson J."/>
            <person name="Kelly L."/>
            <person name="Roggensack S."/>
            <person name="Awad L."/>
            <person name="Roache-Johnson K."/>
            <person name="Ding H."/>
            <person name="Giovannoni S.J."/>
            <person name="Moore L.R."/>
            <person name="Chisholm S.W."/>
        </authorList>
    </citation>
    <scope>NUCLEOTIDE SEQUENCE [LARGE SCALE GENOMIC DNA]</scope>
    <source>
        <strain evidence="3">PAC1</strain>
    </source>
</reference>
<dbReference type="Proteomes" id="UP000030392">
    <property type="component" value="Unassembled WGS sequence"/>
</dbReference>
<evidence type="ECO:0000256" key="1">
    <source>
        <dbReference type="SAM" id="Phobius"/>
    </source>
</evidence>
<accession>A0A0A2C1I0</accession>
<evidence type="ECO:0000313" key="2">
    <source>
        <dbReference type="EMBL" id="KGG20201.1"/>
    </source>
</evidence>
<keyword evidence="1" id="KW-0472">Membrane</keyword>
<feature type="transmembrane region" description="Helical" evidence="1">
    <location>
        <begin position="12"/>
        <end position="31"/>
    </location>
</feature>
<dbReference type="RefSeq" id="WP_255327214.1">
    <property type="nucleotide sequence ID" value="NZ_CP138967.1"/>
</dbReference>
<gene>
    <name evidence="2" type="ORF">EV03_1402</name>
</gene>
<keyword evidence="1" id="KW-1133">Transmembrane helix</keyword>
<evidence type="ECO:0000313" key="3">
    <source>
        <dbReference type="Proteomes" id="UP000030392"/>
    </source>
</evidence>
<dbReference type="EMBL" id="JNAX01000013">
    <property type="protein sequence ID" value="KGG20201.1"/>
    <property type="molecule type" value="Genomic_DNA"/>
</dbReference>
<protein>
    <submittedName>
        <fullName evidence="2">Uncharacterized protein</fullName>
    </submittedName>
</protein>
<proteinExistence type="predicted"/>
<comment type="caution">
    <text evidence="2">The sequence shown here is derived from an EMBL/GenBank/DDBJ whole genome shotgun (WGS) entry which is preliminary data.</text>
</comment>
<organism evidence="2 3">
    <name type="scientific">Prochlorococcus marinus str. PAC1</name>
    <dbReference type="NCBI Taxonomy" id="59924"/>
    <lineage>
        <taxon>Bacteria</taxon>
        <taxon>Bacillati</taxon>
        <taxon>Cyanobacteriota</taxon>
        <taxon>Cyanophyceae</taxon>
        <taxon>Synechococcales</taxon>
        <taxon>Prochlorococcaceae</taxon>
        <taxon>Prochlorococcus</taxon>
    </lineage>
</organism>
<sequence length="42" mass="4724">MSEETKSKIRIFLPFSWFIPALISFGVINFHQLSAGISPISI</sequence>
<keyword evidence="1" id="KW-0812">Transmembrane</keyword>
<dbReference type="AlphaFoldDB" id="A0A0A2C1I0"/>
<name>A0A0A2C1I0_PROMR</name>